<gene>
    <name evidence="1" type="ORF">CAP_8319</name>
</gene>
<dbReference type="AlphaFoldDB" id="A0A017SWN8"/>
<evidence type="ECO:0000313" key="2">
    <source>
        <dbReference type="Proteomes" id="UP000019678"/>
    </source>
</evidence>
<dbReference type="RefSeq" id="WP_044249412.1">
    <property type="nucleotide sequence ID" value="NZ_ASRX01000082.1"/>
</dbReference>
<sequence>MREVDLAAFEAAERFVWLSGRLLERLRFARLFRGGEGARVVQALRPYQNADGGFGEAIEPDFRGPVSQPLCVEAALRVLDEVGSLQDPMVEAALGYLGGLVAADGGIPNVLSDVPRYPHAPWWAPAEGVLPGCLLPTASLVGLLHKHGVTAPWVARATAFCWEAIEAMPGRVAAAAAAKERVPLLQIAYESRAALVFLDHAPERARAAQAAQRLGEVLLEPGGIVALEAQAGGHAGEVMMPLEFAPHPGCLARRWFDERLIEAHLDALVGEQAEDGGWTVGWAAWTPAAGLEWRAIQTLERLKVLAAHGRLKVPAAIR</sequence>
<dbReference type="OrthoDB" id="3286086at2"/>
<dbReference type="STRING" id="1192034.CAP_8319"/>
<dbReference type="eggNOG" id="COG3612">
    <property type="taxonomic scope" value="Bacteria"/>
</dbReference>
<dbReference type="SUPFAM" id="SSF48239">
    <property type="entry name" value="Terpenoid cyclases/Protein prenyltransferases"/>
    <property type="match status" value="1"/>
</dbReference>
<organism evidence="1 2">
    <name type="scientific">Chondromyces apiculatus DSM 436</name>
    <dbReference type="NCBI Taxonomy" id="1192034"/>
    <lineage>
        <taxon>Bacteria</taxon>
        <taxon>Pseudomonadati</taxon>
        <taxon>Myxococcota</taxon>
        <taxon>Polyangia</taxon>
        <taxon>Polyangiales</taxon>
        <taxon>Polyangiaceae</taxon>
        <taxon>Chondromyces</taxon>
    </lineage>
</organism>
<keyword evidence="2" id="KW-1185">Reference proteome</keyword>
<evidence type="ECO:0000313" key="1">
    <source>
        <dbReference type="EMBL" id="EYF01388.1"/>
    </source>
</evidence>
<dbReference type="InterPro" id="IPR008930">
    <property type="entry name" value="Terpenoid_cyclase/PrenylTrfase"/>
</dbReference>
<dbReference type="EMBL" id="ASRX01000082">
    <property type="protein sequence ID" value="EYF01388.1"/>
    <property type="molecule type" value="Genomic_DNA"/>
</dbReference>
<proteinExistence type="predicted"/>
<comment type="caution">
    <text evidence="1">The sequence shown here is derived from an EMBL/GenBank/DDBJ whole genome shotgun (WGS) entry which is preliminary data.</text>
</comment>
<accession>A0A017SWN8</accession>
<protein>
    <submittedName>
        <fullName evidence="1">Uncharacterized protein</fullName>
    </submittedName>
</protein>
<dbReference type="Proteomes" id="UP000019678">
    <property type="component" value="Unassembled WGS sequence"/>
</dbReference>
<reference evidence="1 2" key="1">
    <citation type="submission" date="2013-05" db="EMBL/GenBank/DDBJ databases">
        <title>Genome assembly of Chondromyces apiculatus DSM 436.</title>
        <authorList>
            <person name="Sharma G."/>
            <person name="Khatri I."/>
            <person name="Kaur C."/>
            <person name="Mayilraj S."/>
            <person name="Subramanian S."/>
        </authorList>
    </citation>
    <scope>NUCLEOTIDE SEQUENCE [LARGE SCALE GENOMIC DNA]</scope>
    <source>
        <strain evidence="1 2">DSM 436</strain>
    </source>
</reference>
<name>A0A017SWN8_9BACT</name>